<evidence type="ECO:0000313" key="1">
    <source>
        <dbReference type="EMBL" id="JAD44650.1"/>
    </source>
</evidence>
<reference evidence="1" key="1">
    <citation type="submission" date="2014-09" db="EMBL/GenBank/DDBJ databases">
        <authorList>
            <person name="Magalhaes I.L.F."/>
            <person name="Oliveira U."/>
            <person name="Santos F.R."/>
            <person name="Vidigal T.H.D.A."/>
            <person name="Brescovit A.D."/>
            <person name="Santos A.J."/>
        </authorList>
    </citation>
    <scope>NUCLEOTIDE SEQUENCE</scope>
    <source>
        <tissue evidence="1">Shoot tissue taken approximately 20 cm above the soil surface</tissue>
    </source>
</reference>
<protein>
    <submittedName>
        <fullName evidence="1">Uncharacterized protein</fullName>
    </submittedName>
</protein>
<dbReference type="AlphaFoldDB" id="A0A0A9A6P7"/>
<sequence length="50" mass="5575">MTSMSILLASRVASFTIRFRTLLCSSFQLDAYLVLLIVQVANPSVLKIRS</sequence>
<reference evidence="1" key="2">
    <citation type="journal article" date="2015" name="Data Brief">
        <title>Shoot transcriptome of the giant reed, Arundo donax.</title>
        <authorList>
            <person name="Barrero R.A."/>
            <person name="Guerrero F.D."/>
            <person name="Moolhuijzen P."/>
            <person name="Goolsby J.A."/>
            <person name="Tidwell J."/>
            <person name="Bellgard S.E."/>
            <person name="Bellgard M.I."/>
        </authorList>
    </citation>
    <scope>NUCLEOTIDE SEQUENCE</scope>
    <source>
        <tissue evidence="1">Shoot tissue taken approximately 20 cm above the soil surface</tissue>
    </source>
</reference>
<proteinExistence type="predicted"/>
<name>A0A0A9A6P7_ARUDO</name>
<accession>A0A0A9A6P7</accession>
<dbReference type="EMBL" id="GBRH01253245">
    <property type="protein sequence ID" value="JAD44650.1"/>
    <property type="molecule type" value="Transcribed_RNA"/>
</dbReference>
<organism evidence="1">
    <name type="scientific">Arundo donax</name>
    <name type="common">Giant reed</name>
    <name type="synonym">Donax arundinaceus</name>
    <dbReference type="NCBI Taxonomy" id="35708"/>
    <lineage>
        <taxon>Eukaryota</taxon>
        <taxon>Viridiplantae</taxon>
        <taxon>Streptophyta</taxon>
        <taxon>Embryophyta</taxon>
        <taxon>Tracheophyta</taxon>
        <taxon>Spermatophyta</taxon>
        <taxon>Magnoliopsida</taxon>
        <taxon>Liliopsida</taxon>
        <taxon>Poales</taxon>
        <taxon>Poaceae</taxon>
        <taxon>PACMAD clade</taxon>
        <taxon>Arundinoideae</taxon>
        <taxon>Arundineae</taxon>
        <taxon>Arundo</taxon>
    </lineage>
</organism>